<evidence type="ECO:0008006" key="8">
    <source>
        <dbReference type="Google" id="ProtNLM"/>
    </source>
</evidence>
<dbReference type="PANTHER" id="PTHR11042:SF91">
    <property type="entry name" value="EUKARYOTIC TRANSLATION INITIATION FACTOR 2-ALPHA KINASE"/>
    <property type="match status" value="1"/>
</dbReference>
<gene>
    <name evidence="6" type="ORF">PFISCL1PPCAC_28451</name>
</gene>
<dbReference type="GO" id="GO:0005524">
    <property type="term" value="F:ATP binding"/>
    <property type="evidence" value="ECO:0007669"/>
    <property type="project" value="UniProtKB-KW"/>
</dbReference>
<proteinExistence type="predicted"/>
<dbReference type="AlphaFoldDB" id="A0AAV5X217"/>
<evidence type="ECO:0000256" key="5">
    <source>
        <dbReference type="SAM" id="MobiDB-lite"/>
    </source>
</evidence>
<evidence type="ECO:0000256" key="2">
    <source>
        <dbReference type="ARBA" id="ARBA00022741"/>
    </source>
</evidence>
<name>A0AAV5X217_9BILA</name>
<organism evidence="6 7">
    <name type="scientific">Pristionchus fissidentatus</name>
    <dbReference type="NCBI Taxonomy" id="1538716"/>
    <lineage>
        <taxon>Eukaryota</taxon>
        <taxon>Metazoa</taxon>
        <taxon>Ecdysozoa</taxon>
        <taxon>Nematoda</taxon>
        <taxon>Chromadorea</taxon>
        <taxon>Rhabditida</taxon>
        <taxon>Rhabditina</taxon>
        <taxon>Diplogasteromorpha</taxon>
        <taxon>Diplogasteroidea</taxon>
        <taxon>Neodiplogasteridae</taxon>
        <taxon>Pristionchus</taxon>
    </lineage>
</organism>
<sequence>HMEIALAKFDTIEEPQRSKEREEFSERLSQHLPAQDAPLTSYTEVTDVLNTEENEQYIPSISEVTHTKRPSSELPQFSSRFFNDFKPSQIIGWGAFEIVFKAKNIFDKGTYAVKRIQIRTTKYMAL</sequence>
<protein>
    <recommendedName>
        <fullName evidence="8">Protein kinase</fullName>
    </recommendedName>
</protein>
<feature type="non-terminal residue" evidence="6">
    <location>
        <position position="126"/>
    </location>
</feature>
<comment type="caution">
    <text evidence="6">The sequence shown here is derived from an EMBL/GenBank/DDBJ whole genome shotgun (WGS) entry which is preliminary data.</text>
</comment>
<keyword evidence="4" id="KW-0067">ATP-binding</keyword>
<keyword evidence="1" id="KW-0808">Transferase</keyword>
<evidence type="ECO:0000256" key="4">
    <source>
        <dbReference type="ARBA" id="ARBA00022840"/>
    </source>
</evidence>
<dbReference type="Gene3D" id="3.30.200.20">
    <property type="entry name" value="Phosphorylase Kinase, domain 1"/>
    <property type="match status" value="1"/>
</dbReference>
<dbReference type="Proteomes" id="UP001432322">
    <property type="component" value="Unassembled WGS sequence"/>
</dbReference>
<dbReference type="GO" id="GO:0005634">
    <property type="term" value="C:nucleus"/>
    <property type="evidence" value="ECO:0007669"/>
    <property type="project" value="TreeGrafter"/>
</dbReference>
<dbReference type="EMBL" id="BTSY01000058">
    <property type="protein sequence ID" value="GMT37154.1"/>
    <property type="molecule type" value="Genomic_DNA"/>
</dbReference>
<dbReference type="InterPro" id="IPR011009">
    <property type="entry name" value="Kinase-like_dom_sf"/>
</dbReference>
<dbReference type="GO" id="GO:0004694">
    <property type="term" value="F:eukaryotic translation initiation factor 2alpha kinase activity"/>
    <property type="evidence" value="ECO:0007669"/>
    <property type="project" value="TreeGrafter"/>
</dbReference>
<evidence type="ECO:0000313" key="6">
    <source>
        <dbReference type="EMBL" id="GMT37154.1"/>
    </source>
</evidence>
<dbReference type="GO" id="GO:0005737">
    <property type="term" value="C:cytoplasm"/>
    <property type="evidence" value="ECO:0007669"/>
    <property type="project" value="TreeGrafter"/>
</dbReference>
<evidence type="ECO:0000313" key="7">
    <source>
        <dbReference type="Proteomes" id="UP001432322"/>
    </source>
</evidence>
<dbReference type="SUPFAM" id="SSF56112">
    <property type="entry name" value="Protein kinase-like (PK-like)"/>
    <property type="match status" value="1"/>
</dbReference>
<feature type="region of interest" description="Disordered" evidence="5">
    <location>
        <begin position="10"/>
        <end position="30"/>
    </location>
</feature>
<keyword evidence="3" id="KW-0418">Kinase</keyword>
<evidence type="ECO:0000256" key="3">
    <source>
        <dbReference type="ARBA" id="ARBA00022777"/>
    </source>
</evidence>
<feature type="compositionally biased region" description="Basic and acidic residues" evidence="5">
    <location>
        <begin position="10"/>
        <end position="29"/>
    </location>
</feature>
<reference evidence="6" key="1">
    <citation type="submission" date="2023-10" db="EMBL/GenBank/DDBJ databases">
        <title>Genome assembly of Pristionchus species.</title>
        <authorList>
            <person name="Yoshida K."/>
            <person name="Sommer R.J."/>
        </authorList>
    </citation>
    <scope>NUCLEOTIDE SEQUENCE</scope>
    <source>
        <strain evidence="6">RS5133</strain>
    </source>
</reference>
<keyword evidence="2" id="KW-0547">Nucleotide-binding</keyword>
<dbReference type="PANTHER" id="PTHR11042">
    <property type="entry name" value="EUKARYOTIC TRANSLATION INITIATION FACTOR 2-ALPHA KINASE EIF2-ALPHA KINASE -RELATED"/>
    <property type="match status" value="1"/>
</dbReference>
<evidence type="ECO:0000256" key="1">
    <source>
        <dbReference type="ARBA" id="ARBA00022679"/>
    </source>
</evidence>
<keyword evidence="7" id="KW-1185">Reference proteome</keyword>
<dbReference type="InterPro" id="IPR050339">
    <property type="entry name" value="CC_SR_Kinase"/>
</dbReference>
<feature type="non-terminal residue" evidence="6">
    <location>
        <position position="1"/>
    </location>
</feature>
<accession>A0AAV5X217</accession>